<evidence type="ECO:0000256" key="5">
    <source>
        <dbReference type="SAM" id="Phobius"/>
    </source>
</evidence>
<keyword evidence="5" id="KW-0812">Transmembrane</keyword>
<reference evidence="7" key="1">
    <citation type="submission" date="2021-01" db="EMBL/GenBank/DDBJ databases">
        <authorList>
            <person name="Corre E."/>
            <person name="Pelletier E."/>
            <person name="Niang G."/>
            <person name="Scheremetjew M."/>
            <person name="Finn R."/>
            <person name="Kale V."/>
            <person name="Holt S."/>
            <person name="Cochrane G."/>
            <person name="Meng A."/>
            <person name="Brown T."/>
            <person name="Cohen L."/>
        </authorList>
    </citation>
    <scope>NUCLEOTIDE SEQUENCE</scope>
    <source>
        <strain evidence="7">GSO104</strain>
    </source>
</reference>
<evidence type="ECO:0000256" key="2">
    <source>
        <dbReference type="ARBA" id="ARBA00022603"/>
    </source>
</evidence>
<dbReference type="EMBL" id="HBNS01008562">
    <property type="protein sequence ID" value="CAE4591950.1"/>
    <property type="molecule type" value="Transcribed_RNA"/>
</dbReference>
<dbReference type="PANTHER" id="PTHR12176:SF80">
    <property type="entry name" value="EEF1A LYSINE METHYLTRANSFERASE 4"/>
    <property type="match status" value="1"/>
</dbReference>
<dbReference type="InterPro" id="IPR051419">
    <property type="entry name" value="Lys/N-term_MeTrsfase_sf"/>
</dbReference>
<dbReference type="InterPro" id="IPR013216">
    <property type="entry name" value="Methyltransf_11"/>
</dbReference>
<name>A0A7S4V629_9STRA</name>
<dbReference type="Gene3D" id="3.40.50.150">
    <property type="entry name" value="Vaccinia Virus protein VP39"/>
    <property type="match status" value="1"/>
</dbReference>
<keyword evidence="5" id="KW-1133">Transmembrane helix</keyword>
<dbReference type="InterPro" id="IPR029063">
    <property type="entry name" value="SAM-dependent_MTases_sf"/>
</dbReference>
<accession>A0A7S4V629</accession>
<comment type="similarity">
    <text evidence="1">Belongs to the methyltransferase superfamily.</text>
</comment>
<evidence type="ECO:0000256" key="4">
    <source>
        <dbReference type="SAM" id="MobiDB-lite"/>
    </source>
</evidence>
<evidence type="ECO:0000256" key="3">
    <source>
        <dbReference type="ARBA" id="ARBA00022679"/>
    </source>
</evidence>
<dbReference type="SUPFAM" id="SSF53335">
    <property type="entry name" value="S-adenosyl-L-methionine-dependent methyltransferases"/>
    <property type="match status" value="1"/>
</dbReference>
<gene>
    <name evidence="7" type="ORF">DBRI00130_LOCUS6942</name>
</gene>
<dbReference type="AlphaFoldDB" id="A0A7S4V629"/>
<dbReference type="GO" id="GO:0032259">
    <property type="term" value="P:methylation"/>
    <property type="evidence" value="ECO:0007669"/>
    <property type="project" value="UniProtKB-KW"/>
</dbReference>
<evidence type="ECO:0000259" key="6">
    <source>
        <dbReference type="Pfam" id="PF08241"/>
    </source>
</evidence>
<feature type="transmembrane region" description="Helical" evidence="5">
    <location>
        <begin position="12"/>
        <end position="30"/>
    </location>
</feature>
<dbReference type="PANTHER" id="PTHR12176">
    <property type="entry name" value="SAM-DEPENDENT METHYLTRANSFERASE SUPERFAMILY PROTEIN"/>
    <property type="match status" value="1"/>
</dbReference>
<protein>
    <recommendedName>
        <fullName evidence="6">Methyltransferase type 11 domain-containing protein</fullName>
    </recommendedName>
</protein>
<sequence length="311" mass="34477">MPVLPKHLMPNIMIIHMMFLHVAVVNSFLVPSISPKLPLLSTTPSSQSIYNCNAVSKNYMTTDKSSNEEEAAAAGTTTSFVEPEESKSNFGRMEYWNDKYKENTDFTWYSGWSDLQPFFDEIMEEEKVCSPSKSKYNAKILIPGIGNDSAMVDMYDAGYKYMTAFDYAPDGVEFAKTLFGENRIRGDDDGGDVGVNLDVADARNLPYDDDSFDAVLEKGTLDAVYLSGGSDKELAFQHLSMAVSELSRVVKKGGIVFSVTAACVDAIQDAFDVEIEKNGVWTQVKDGSLYITEDGYTSNNVDATMLVWKRL</sequence>
<keyword evidence="3" id="KW-0808">Transferase</keyword>
<keyword evidence="5" id="KW-0472">Membrane</keyword>
<keyword evidence="2" id="KW-0489">Methyltransferase</keyword>
<dbReference type="GO" id="GO:0008757">
    <property type="term" value="F:S-adenosylmethionine-dependent methyltransferase activity"/>
    <property type="evidence" value="ECO:0007669"/>
    <property type="project" value="InterPro"/>
</dbReference>
<feature type="region of interest" description="Disordered" evidence="4">
    <location>
        <begin position="66"/>
        <end position="85"/>
    </location>
</feature>
<dbReference type="Pfam" id="PF08241">
    <property type="entry name" value="Methyltransf_11"/>
    <property type="match status" value="1"/>
</dbReference>
<proteinExistence type="inferred from homology"/>
<organism evidence="7">
    <name type="scientific">Ditylum brightwellii</name>
    <dbReference type="NCBI Taxonomy" id="49249"/>
    <lineage>
        <taxon>Eukaryota</taxon>
        <taxon>Sar</taxon>
        <taxon>Stramenopiles</taxon>
        <taxon>Ochrophyta</taxon>
        <taxon>Bacillariophyta</taxon>
        <taxon>Mediophyceae</taxon>
        <taxon>Lithodesmiophycidae</taxon>
        <taxon>Lithodesmiales</taxon>
        <taxon>Lithodesmiaceae</taxon>
        <taxon>Ditylum</taxon>
    </lineage>
</organism>
<evidence type="ECO:0000256" key="1">
    <source>
        <dbReference type="ARBA" id="ARBA00008361"/>
    </source>
</evidence>
<evidence type="ECO:0000313" key="7">
    <source>
        <dbReference type="EMBL" id="CAE4591950.1"/>
    </source>
</evidence>
<feature type="domain" description="Methyltransferase type 11" evidence="6">
    <location>
        <begin position="144"/>
        <end position="257"/>
    </location>
</feature>